<dbReference type="AlphaFoldDB" id="A0A1G6U5W3"/>
<dbReference type="Proteomes" id="UP000198546">
    <property type="component" value="Chromosome i"/>
</dbReference>
<keyword evidence="2" id="KW-1185">Reference proteome</keyword>
<protein>
    <submittedName>
        <fullName evidence="1">Uncharacterized protein</fullName>
    </submittedName>
</protein>
<gene>
    <name evidence="1" type="ORF">SAMN04489747_0802</name>
</gene>
<accession>A0A1G6U5W3</accession>
<evidence type="ECO:0000313" key="2">
    <source>
        <dbReference type="Proteomes" id="UP000198546"/>
    </source>
</evidence>
<dbReference type="STRING" id="675864.SAMN04489747_0802"/>
<name>A0A1G6U5W3_9ACTN</name>
<dbReference type="EMBL" id="LT629688">
    <property type="protein sequence ID" value="SDD36693.1"/>
    <property type="molecule type" value="Genomic_DNA"/>
</dbReference>
<reference evidence="1 2" key="1">
    <citation type="submission" date="2016-10" db="EMBL/GenBank/DDBJ databases">
        <authorList>
            <person name="de Groot N.N."/>
        </authorList>
    </citation>
    <scope>NUCLEOTIDE SEQUENCE [LARGE SCALE GENOMIC DNA]</scope>
    <source>
        <strain evidence="1 2">MON 2.2</strain>
    </source>
</reference>
<proteinExistence type="predicted"/>
<organism evidence="1 2">
    <name type="scientific">Auraticoccus monumenti</name>
    <dbReference type="NCBI Taxonomy" id="675864"/>
    <lineage>
        <taxon>Bacteria</taxon>
        <taxon>Bacillati</taxon>
        <taxon>Actinomycetota</taxon>
        <taxon>Actinomycetes</taxon>
        <taxon>Propionibacteriales</taxon>
        <taxon>Propionibacteriaceae</taxon>
        <taxon>Auraticoccus</taxon>
    </lineage>
</organism>
<evidence type="ECO:0000313" key="1">
    <source>
        <dbReference type="EMBL" id="SDD36693.1"/>
    </source>
</evidence>
<sequence length="97" mass="10983">MDEPLERLLAAFDERGAAALAEARDTGDVLVALAYHRCQGVQLYADPWDDQLWFQVPPERERTVCAWSPYSVEVWAVPEDDLPAPWPEVELATATER</sequence>